<sequence>MPPRRPRKLSRSFQGLLLVLFLGVIYLFFGGKKSGSSSGTTQSQSHNPVINSVSNLPWNKYAYIQYASGLDNLCHSLIIFDSLAKSGSLIGRVLVYPQRLEDGRHGDEEDVKRLLELAQKKYRAVLRPVEGIRRPDGHASWGEAYNRFQAWNQTDYERLLYLDSDALLLNSMDELFLLPATPLAFPRAYWFNQKATISTLEDPHPMLGPPSTKFLQKIAYTTIGTPSVMLITPSQHTFDYLIQEMESLDAADADSGAEELINSLSNGSALILPHRPYILLTGEFRDHSHELYLAGSSDEWHSERMLEKTKYIKFSDGSFPKPWIRAHPTTKAKHQPGCVWKNGAGMDCSNRDTWLELYSAFVRRRKQVCTLPPHEP</sequence>
<dbReference type="Proteomes" id="UP000308600">
    <property type="component" value="Unassembled WGS sequence"/>
</dbReference>
<keyword evidence="2" id="KW-1185">Reference proteome</keyword>
<proteinExistence type="predicted"/>
<name>A0ACD3AN51_9AGAR</name>
<organism evidence="1 2">
    <name type="scientific">Pluteus cervinus</name>
    <dbReference type="NCBI Taxonomy" id="181527"/>
    <lineage>
        <taxon>Eukaryota</taxon>
        <taxon>Fungi</taxon>
        <taxon>Dikarya</taxon>
        <taxon>Basidiomycota</taxon>
        <taxon>Agaricomycotina</taxon>
        <taxon>Agaricomycetes</taxon>
        <taxon>Agaricomycetidae</taxon>
        <taxon>Agaricales</taxon>
        <taxon>Pluteineae</taxon>
        <taxon>Pluteaceae</taxon>
        <taxon>Pluteus</taxon>
    </lineage>
</organism>
<keyword evidence="1" id="KW-0808">Transferase</keyword>
<gene>
    <name evidence="1" type="ORF">BDN72DRAFT_899521</name>
</gene>
<accession>A0ACD3AN51</accession>
<evidence type="ECO:0000313" key="2">
    <source>
        <dbReference type="Proteomes" id="UP000308600"/>
    </source>
</evidence>
<dbReference type="EMBL" id="ML208394">
    <property type="protein sequence ID" value="TFK66764.1"/>
    <property type="molecule type" value="Genomic_DNA"/>
</dbReference>
<evidence type="ECO:0000313" key="1">
    <source>
        <dbReference type="EMBL" id="TFK66764.1"/>
    </source>
</evidence>
<protein>
    <submittedName>
        <fullName evidence="1">Nucleotide-diphospho-sugar transferase</fullName>
    </submittedName>
</protein>
<reference evidence="1 2" key="1">
    <citation type="journal article" date="2019" name="Nat. Ecol. Evol.">
        <title>Megaphylogeny resolves global patterns of mushroom evolution.</title>
        <authorList>
            <person name="Varga T."/>
            <person name="Krizsan K."/>
            <person name="Foldi C."/>
            <person name="Dima B."/>
            <person name="Sanchez-Garcia M."/>
            <person name="Sanchez-Ramirez S."/>
            <person name="Szollosi G.J."/>
            <person name="Szarkandi J.G."/>
            <person name="Papp V."/>
            <person name="Albert L."/>
            <person name="Andreopoulos W."/>
            <person name="Angelini C."/>
            <person name="Antonin V."/>
            <person name="Barry K.W."/>
            <person name="Bougher N.L."/>
            <person name="Buchanan P."/>
            <person name="Buyck B."/>
            <person name="Bense V."/>
            <person name="Catcheside P."/>
            <person name="Chovatia M."/>
            <person name="Cooper J."/>
            <person name="Damon W."/>
            <person name="Desjardin D."/>
            <person name="Finy P."/>
            <person name="Geml J."/>
            <person name="Haridas S."/>
            <person name="Hughes K."/>
            <person name="Justo A."/>
            <person name="Karasinski D."/>
            <person name="Kautmanova I."/>
            <person name="Kiss B."/>
            <person name="Kocsube S."/>
            <person name="Kotiranta H."/>
            <person name="LaButti K.M."/>
            <person name="Lechner B.E."/>
            <person name="Liimatainen K."/>
            <person name="Lipzen A."/>
            <person name="Lukacs Z."/>
            <person name="Mihaltcheva S."/>
            <person name="Morgado L.N."/>
            <person name="Niskanen T."/>
            <person name="Noordeloos M.E."/>
            <person name="Ohm R.A."/>
            <person name="Ortiz-Santana B."/>
            <person name="Ovrebo C."/>
            <person name="Racz N."/>
            <person name="Riley R."/>
            <person name="Savchenko A."/>
            <person name="Shiryaev A."/>
            <person name="Soop K."/>
            <person name="Spirin V."/>
            <person name="Szebenyi C."/>
            <person name="Tomsovsky M."/>
            <person name="Tulloss R.E."/>
            <person name="Uehling J."/>
            <person name="Grigoriev I.V."/>
            <person name="Vagvolgyi C."/>
            <person name="Papp T."/>
            <person name="Martin F.M."/>
            <person name="Miettinen O."/>
            <person name="Hibbett D.S."/>
            <person name="Nagy L.G."/>
        </authorList>
    </citation>
    <scope>NUCLEOTIDE SEQUENCE [LARGE SCALE GENOMIC DNA]</scope>
    <source>
        <strain evidence="1 2">NL-1719</strain>
    </source>
</reference>